<dbReference type="EMBL" id="LR796459">
    <property type="protein sequence ID" value="CAB4145955.1"/>
    <property type="molecule type" value="Genomic_DNA"/>
</dbReference>
<name>A0A6J5Q2Q3_9CAUD</name>
<proteinExistence type="predicted"/>
<evidence type="ECO:0000313" key="4">
    <source>
        <dbReference type="EMBL" id="CAB4189911.1"/>
    </source>
</evidence>
<evidence type="ECO:0000313" key="2">
    <source>
        <dbReference type="EMBL" id="CAB4145955.1"/>
    </source>
</evidence>
<keyword evidence="1" id="KW-0175">Coiled coil</keyword>
<dbReference type="EMBL" id="LR796939">
    <property type="protein sequence ID" value="CAB4176897.1"/>
    <property type="molecule type" value="Genomic_DNA"/>
</dbReference>
<evidence type="ECO:0000256" key="1">
    <source>
        <dbReference type="SAM" id="Coils"/>
    </source>
</evidence>
<gene>
    <name evidence="4" type="ORF">UFOVP1204_31</name>
    <name evidence="2" type="ORF">UFOVP473_70</name>
    <name evidence="3" type="ORF">UFOVP983_70</name>
</gene>
<sequence>MSLPAMPDWLQHAFEVGGGVGIAKLWDWWTGRAKFAAEVSKITAETNKTLNDVVDEHLKALLSGYESRIKDLTDEVEGLRAEVKELRKALDARPKPPDTYGL</sequence>
<evidence type="ECO:0000313" key="3">
    <source>
        <dbReference type="EMBL" id="CAB4176897.1"/>
    </source>
</evidence>
<organism evidence="3">
    <name type="scientific">uncultured Caudovirales phage</name>
    <dbReference type="NCBI Taxonomy" id="2100421"/>
    <lineage>
        <taxon>Viruses</taxon>
        <taxon>Duplodnaviria</taxon>
        <taxon>Heunggongvirae</taxon>
        <taxon>Uroviricota</taxon>
        <taxon>Caudoviricetes</taxon>
        <taxon>Peduoviridae</taxon>
        <taxon>Maltschvirus</taxon>
        <taxon>Maltschvirus maltsch</taxon>
    </lineage>
</organism>
<reference evidence="3" key="1">
    <citation type="submission" date="2020-05" db="EMBL/GenBank/DDBJ databases">
        <authorList>
            <person name="Chiriac C."/>
            <person name="Salcher M."/>
            <person name="Ghai R."/>
            <person name="Kavagutti S V."/>
        </authorList>
    </citation>
    <scope>NUCLEOTIDE SEQUENCE</scope>
</reference>
<accession>A0A6J5Q2Q3</accession>
<dbReference type="EMBL" id="LR797150">
    <property type="protein sequence ID" value="CAB4189911.1"/>
    <property type="molecule type" value="Genomic_DNA"/>
</dbReference>
<feature type="coiled-coil region" evidence="1">
    <location>
        <begin position="62"/>
        <end position="89"/>
    </location>
</feature>
<protein>
    <submittedName>
        <fullName evidence="3">BZIP domain containing protein</fullName>
    </submittedName>
</protein>